<evidence type="ECO:0000313" key="2">
    <source>
        <dbReference type="EMBL" id="GEU40788.1"/>
    </source>
</evidence>
<feature type="compositionally biased region" description="Low complexity" evidence="1">
    <location>
        <begin position="623"/>
        <end position="639"/>
    </location>
</feature>
<comment type="caution">
    <text evidence="2">The sequence shown here is derived from an EMBL/GenBank/DDBJ whole genome shotgun (WGS) entry which is preliminary data.</text>
</comment>
<proteinExistence type="predicted"/>
<accession>A0A6L2JUI8</accession>
<protein>
    <submittedName>
        <fullName evidence="2">Uncharacterized protein</fullName>
    </submittedName>
</protein>
<feature type="region of interest" description="Disordered" evidence="1">
    <location>
        <begin position="243"/>
        <end position="294"/>
    </location>
</feature>
<name>A0A6L2JUI8_TANCI</name>
<sequence>NSSRKRGKWKERLLGLDVSLLRIDQGSIGEHKHALNLELKIKSLSLFLALAAGSICDKMVKVNILASTRSDEQLVPIKARLSYGKSNLLLDLQKMQKNHIFCISVDILQNSNFFKEFIASQLLWNTLSQEAKSSIYSFQLDDQWFTLDDNLLCKALEIAPVDATHPFVSPPAVEVMGGSGSSGEGLGKRERWLQVVARKLGSEQWSFETWEGEDITFTKDPGHLFILRVMTFLSLISSSSLKPVKKKTTKPSPSKKASKGKVRKVRKGKSPLKLLNEYEEVQHEPEPQGKGKGIATDEQAVQSLLDLHKPKKKIRDTSSPANAEIDLEEKTTEIDKGHAGSDPCKTPESRPPPERVLIEEDQAGPNLRQSHVALAGPNPKPMHDVFVATVYVKVYESLKHTTKEHVHLENPLCSSGTLSSMKNLEDNFTFGDQFINDKPKEEDPGKTNAETKVESIVTFLFNPVIDLTPPKLVSSTVQEPVVCANFEKRYKIQDKTVQGLSTRVFMLELRDLPHKIDQTVNEVVKEAVQTALQAPLREHFSDLSEADIKEILYQRMFESSSYKSHLEHKAFYEALKVLVDHDNQEALYETLTTSRKRRRDDQDPPPPPIKDFDRSKKKKQDSDASASQQAQGQQSSAWKTSDTREAQVHKSLMDTNCILKELLRTLKPNSPAEEPKGSDDYTEVTYDKEQCLSDHYTTPITPLAYTPSIPFLATMEPLDTLLMGDMIISIIPERENECSMPIDPPLPCTNVLGDAIVDIDLLLGEHLDTLSTGDTEIEFNPIRDIEELERLLADDHVLVPRVFDEPLVGKTRVMKTPSFSSHHMPSPRPVAYSPKEVMISYDLVDLRACFQSSNHAVSGHLHVYIMGILNPDHIYVLFPLSHLEFFAFAFFIPKCGEILSDESKVHIEVLSVLWENRLPGLDGGGEYNNNDNLRLIKVCFILSVRMPDVVAFKKVEENSEVEIRLLALSHVDDVSILDDVHISDSEDTGNAHISNIKTRPDWLKHIGKKKLSKGDLEGPAFKVVRSFHQNSLHLQFQMEECHLLLTDQFDLMNPKGDKERRHALSISKMKASYYPDFGLKELVPSMWIKSERVYDICATYGITHWNLVIRHRVEDLQLGIKIYQTKLNLTQPSWDAFDFQFKEDYTIGHKPRAMIYRDRNNQKKMMRETKAWTRGGELKMTNEGVKISSGVAEYINTPSWNRPTFYNHDEDDDKDYTIAITPNFPITDSLSLGDEHLSTIPETESDELIKSSVENLVPNPSKSEDLSDIQSECDVPDYDDFTTFSNSLFDDDDNFSTCDDESLSDKDVSKEIYSNPLFDEEIISIKIDLHHFNTESDLIESWLNQDSSIISSPKIDSLLEDFFGELAHIDLILSGINEADFNPEKEIRLVEKLLYDNSSPRPLKKPYSEM</sequence>
<evidence type="ECO:0000256" key="1">
    <source>
        <dbReference type="SAM" id="MobiDB-lite"/>
    </source>
</evidence>
<organism evidence="2">
    <name type="scientific">Tanacetum cinerariifolium</name>
    <name type="common">Dalmatian daisy</name>
    <name type="synonym">Chrysanthemum cinerariifolium</name>
    <dbReference type="NCBI Taxonomy" id="118510"/>
    <lineage>
        <taxon>Eukaryota</taxon>
        <taxon>Viridiplantae</taxon>
        <taxon>Streptophyta</taxon>
        <taxon>Embryophyta</taxon>
        <taxon>Tracheophyta</taxon>
        <taxon>Spermatophyta</taxon>
        <taxon>Magnoliopsida</taxon>
        <taxon>eudicotyledons</taxon>
        <taxon>Gunneridae</taxon>
        <taxon>Pentapetalae</taxon>
        <taxon>asterids</taxon>
        <taxon>campanulids</taxon>
        <taxon>Asterales</taxon>
        <taxon>Asteraceae</taxon>
        <taxon>Asteroideae</taxon>
        <taxon>Anthemideae</taxon>
        <taxon>Anthemidinae</taxon>
        <taxon>Tanacetum</taxon>
    </lineage>
</organism>
<gene>
    <name evidence="2" type="ORF">Tci_012766</name>
</gene>
<feature type="region of interest" description="Disordered" evidence="1">
    <location>
        <begin position="306"/>
        <end position="353"/>
    </location>
</feature>
<feature type="compositionally biased region" description="Basic residues" evidence="1">
    <location>
        <begin position="256"/>
        <end position="270"/>
    </location>
</feature>
<feature type="compositionally biased region" description="Basic and acidic residues" evidence="1">
    <location>
        <begin position="280"/>
        <end position="289"/>
    </location>
</feature>
<reference evidence="2" key="1">
    <citation type="journal article" date="2019" name="Sci. Rep.">
        <title>Draft genome of Tanacetum cinerariifolium, the natural source of mosquito coil.</title>
        <authorList>
            <person name="Yamashiro T."/>
            <person name="Shiraishi A."/>
            <person name="Satake H."/>
            <person name="Nakayama K."/>
        </authorList>
    </citation>
    <scope>NUCLEOTIDE SEQUENCE</scope>
</reference>
<feature type="region of interest" description="Disordered" evidence="1">
    <location>
        <begin position="591"/>
        <end position="646"/>
    </location>
</feature>
<feature type="compositionally biased region" description="Basic and acidic residues" evidence="1">
    <location>
        <begin position="328"/>
        <end position="353"/>
    </location>
</feature>
<feature type="non-terminal residue" evidence="2">
    <location>
        <position position="1"/>
    </location>
</feature>
<dbReference type="EMBL" id="BKCJ010001350">
    <property type="protein sequence ID" value="GEU40788.1"/>
    <property type="molecule type" value="Genomic_DNA"/>
</dbReference>